<reference evidence="1" key="1">
    <citation type="journal article" date="2025" name="Int. J. Syst. Evol. Microbiol.">
        <title>Streptomyces citrinus sp. nov., with yellow diffusible pigment.</title>
        <authorList>
            <person name="He Y."/>
            <person name="Yang E."/>
            <person name="Xu J."/>
            <person name="Sun Y."/>
            <person name="Sun L."/>
        </authorList>
    </citation>
    <scope>NUCLEOTIDE SEQUENCE</scope>
    <source>
        <strain evidence="1">Q6</strain>
    </source>
</reference>
<evidence type="ECO:0000313" key="2">
    <source>
        <dbReference type="Proteomes" id="UP001432251"/>
    </source>
</evidence>
<sequence length="44" mass="4865">MTPKSRTGLYAAIRRDHRAGLSKRALMRNYGVGHPTVQQALTSP</sequence>
<evidence type="ECO:0000313" key="1">
    <source>
        <dbReference type="EMBL" id="WWQ62635.1"/>
    </source>
</evidence>
<dbReference type="EMBL" id="CP146022">
    <property type="protein sequence ID" value="WWQ62635.1"/>
    <property type="molecule type" value="Genomic_DNA"/>
</dbReference>
<dbReference type="Proteomes" id="UP001432251">
    <property type="component" value="Chromosome"/>
</dbReference>
<protein>
    <submittedName>
        <fullName evidence="1">Uncharacterized protein</fullName>
    </submittedName>
</protein>
<gene>
    <name evidence="1" type="ORF">V2W30_04165</name>
</gene>
<keyword evidence="2" id="KW-1185">Reference proteome</keyword>
<accession>A0ACD5A6C5</accession>
<organism evidence="1 2">
    <name type="scientific">Streptomyces citrinus</name>
    <dbReference type="NCBI Taxonomy" id="3118173"/>
    <lineage>
        <taxon>Bacteria</taxon>
        <taxon>Bacillati</taxon>
        <taxon>Actinomycetota</taxon>
        <taxon>Actinomycetes</taxon>
        <taxon>Kitasatosporales</taxon>
        <taxon>Streptomycetaceae</taxon>
        <taxon>Streptomyces</taxon>
    </lineage>
</organism>
<proteinExistence type="predicted"/>
<name>A0ACD5A6C5_9ACTN</name>